<organism evidence="1 2">
    <name type="scientific">Tetrahymena thermophila (strain SB210)</name>
    <dbReference type="NCBI Taxonomy" id="312017"/>
    <lineage>
        <taxon>Eukaryota</taxon>
        <taxon>Sar</taxon>
        <taxon>Alveolata</taxon>
        <taxon>Ciliophora</taxon>
        <taxon>Intramacronucleata</taxon>
        <taxon>Oligohymenophorea</taxon>
        <taxon>Hymenostomatida</taxon>
        <taxon>Tetrahymenina</taxon>
        <taxon>Tetrahymenidae</taxon>
        <taxon>Tetrahymena</taxon>
    </lineage>
</organism>
<dbReference type="AlphaFoldDB" id="Q22EI0"/>
<reference evidence="2" key="1">
    <citation type="journal article" date="2006" name="PLoS Biol.">
        <title>Macronuclear genome sequence of the ciliate Tetrahymena thermophila, a model eukaryote.</title>
        <authorList>
            <person name="Eisen J.A."/>
            <person name="Coyne R.S."/>
            <person name="Wu M."/>
            <person name="Wu D."/>
            <person name="Thiagarajan M."/>
            <person name="Wortman J.R."/>
            <person name="Badger J.H."/>
            <person name="Ren Q."/>
            <person name="Amedeo P."/>
            <person name="Jones K.M."/>
            <person name="Tallon L.J."/>
            <person name="Delcher A.L."/>
            <person name="Salzberg S.L."/>
            <person name="Silva J.C."/>
            <person name="Haas B.J."/>
            <person name="Majoros W.H."/>
            <person name="Farzad M."/>
            <person name="Carlton J.M."/>
            <person name="Smith R.K. Jr."/>
            <person name="Garg J."/>
            <person name="Pearlman R.E."/>
            <person name="Karrer K.M."/>
            <person name="Sun L."/>
            <person name="Manning G."/>
            <person name="Elde N.C."/>
            <person name="Turkewitz A.P."/>
            <person name="Asai D.J."/>
            <person name="Wilkes D.E."/>
            <person name="Wang Y."/>
            <person name="Cai H."/>
            <person name="Collins K."/>
            <person name="Stewart B.A."/>
            <person name="Lee S.R."/>
            <person name="Wilamowska K."/>
            <person name="Weinberg Z."/>
            <person name="Ruzzo W.L."/>
            <person name="Wloga D."/>
            <person name="Gaertig J."/>
            <person name="Frankel J."/>
            <person name="Tsao C.-C."/>
            <person name="Gorovsky M.A."/>
            <person name="Keeling P.J."/>
            <person name="Waller R.F."/>
            <person name="Patron N.J."/>
            <person name="Cherry J.M."/>
            <person name="Stover N.A."/>
            <person name="Krieger C.J."/>
            <person name="del Toro C."/>
            <person name="Ryder H.F."/>
            <person name="Williamson S.C."/>
            <person name="Barbeau R.A."/>
            <person name="Hamilton E.P."/>
            <person name="Orias E."/>
        </authorList>
    </citation>
    <scope>NUCLEOTIDE SEQUENCE [LARGE SCALE GENOMIC DNA]</scope>
    <source>
        <strain evidence="2">SB210</strain>
    </source>
</reference>
<protein>
    <submittedName>
        <fullName evidence="1">Secreted protein</fullName>
    </submittedName>
</protein>
<name>Q22EI0_TETTS</name>
<dbReference type="EMBL" id="GG662692">
    <property type="protein sequence ID" value="EAR83672.1"/>
    <property type="molecule type" value="Genomic_DNA"/>
</dbReference>
<dbReference type="Proteomes" id="UP000009168">
    <property type="component" value="Unassembled WGS sequence"/>
</dbReference>
<evidence type="ECO:0000313" key="1">
    <source>
        <dbReference type="EMBL" id="EAR83672.1"/>
    </source>
</evidence>
<accession>Q22EI0</accession>
<keyword evidence="2" id="KW-1185">Reference proteome</keyword>
<dbReference type="RefSeq" id="XP_001031335.1">
    <property type="nucleotide sequence ID" value="XM_001031335.1"/>
</dbReference>
<evidence type="ECO:0000313" key="2">
    <source>
        <dbReference type="Proteomes" id="UP000009168"/>
    </source>
</evidence>
<dbReference type="Pfam" id="PF06037">
    <property type="entry name" value="DUF922"/>
    <property type="match status" value="1"/>
</dbReference>
<dbReference type="InterPro" id="IPR010321">
    <property type="entry name" value="DUF922"/>
</dbReference>
<dbReference type="InParanoid" id="Q22EI0"/>
<sequence length="392" mass="46002">MEIEINLNEFKKLQDSLTSENAEDKLKDVEFPFHAILPINIGGVQCERPCWNDFKGSPDPKNEYFLAYIYWVINYFYDTTKKFCEQEKVMKFIVTSITAQPKIKPNSWCRYKTKDLLHHETGHYIIACLCTLEFKKRVMEKNASFYTSSHAKEITQIFNATMKEFCAMEKLYDEETCHYLNEQKQKEWNIKLIQKLLFYKQHFQIESVPDSKILLGQIQGKSNQIQKFNNNQKEQTTQKYNYGVIKAVNLNNDKNIIFQNSQQKPIKVTSSNNLQFQNTQRVLNKIRKSEFSQQSINKLEFAARNLPLQPTSFSGLLQIQQSQYKQELNFVGLQKPKTNQSFQSSLQSTASTFAVFKKGEQNVQDNLKLPKIRNKKNENDNKYNTKSITFSQ</sequence>
<dbReference type="HOGENOM" id="CLU_704938_0_0_1"/>
<proteinExistence type="predicted"/>
<dbReference type="KEGG" id="tet:TTHERM_00826880"/>
<gene>
    <name evidence="1" type="ORF">TTHERM_00826880</name>
</gene>
<dbReference type="GeneID" id="7843475"/>